<dbReference type="InterPro" id="IPR004839">
    <property type="entry name" value="Aminotransferase_I/II_large"/>
</dbReference>
<dbReference type="PANTHER" id="PTHR46383">
    <property type="entry name" value="ASPARTATE AMINOTRANSFERASE"/>
    <property type="match status" value="1"/>
</dbReference>
<dbReference type="EMBL" id="CP000471">
    <property type="protein sequence ID" value="ABK43219.1"/>
    <property type="molecule type" value="Genomic_DNA"/>
</dbReference>
<dbReference type="InterPro" id="IPR015421">
    <property type="entry name" value="PyrdxlP-dep_Trfase_major"/>
</dbReference>
<dbReference type="Pfam" id="PF00155">
    <property type="entry name" value="Aminotran_1_2"/>
    <property type="match status" value="1"/>
</dbReference>
<evidence type="ECO:0000256" key="4">
    <source>
        <dbReference type="ARBA" id="ARBA00022679"/>
    </source>
</evidence>
<dbReference type="EC" id="2.6.1.-" evidence="6"/>
<dbReference type="eggNOG" id="COG0436">
    <property type="taxonomic scope" value="Bacteria"/>
</dbReference>
<feature type="domain" description="Aminotransferase class I/classII large" evidence="7">
    <location>
        <begin position="32"/>
        <end position="392"/>
    </location>
</feature>
<dbReference type="InterPro" id="IPR050596">
    <property type="entry name" value="AspAT/PAT-like"/>
</dbReference>
<dbReference type="CDD" id="cd00609">
    <property type="entry name" value="AAT_like"/>
    <property type="match status" value="1"/>
</dbReference>
<dbReference type="Proteomes" id="UP000002586">
    <property type="component" value="Chromosome"/>
</dbReference>
<evidence type="ECO:0000256" key="5">
    <source>
        <dbReference type="ARBA" id="ARBA00022898"/>
    </source>
</evidence>
<sequence>MGILSNRVAKVKPSATLAVTAKAKELKAAGRDVIGLGSGEPDFDTPDHIKQAAIDALNAGYTKYVAVAGTPELRQAIADKYKRETGLDYSAEQTVVTVGGKQAFFNLAQATLNSGDEVIIPAPYWVSYPDMTLLADGTPVIVDTQESHGFKITPAELEAAITPRTKFVVLNSPSNPTGNAYSIAELHALAEVLRKHPHVWVISDDIYEKIIYDGFEFATMVKVAPDLQDRTVILNGVAKAYSMTGWRIGYAVGPLDVIKAMTKIQGQSTSNATSFAMKGALEAITGPQDCVEPMVKAFKERRDYVVARLNAMPGISCLTPEGAFYVYPNVAGLVGKKAPDGSDLKDSVDLASYMLEAEGVAVVPGVAFGLDPYLRLSYATSMEDLIKAMDRIEKIAQQLAG</sequence>
<evidence type="ECO:0000256" key="3">
    <source>
        <dbReference type="ARBA" id="ARBA00022576"/>
    </source>
</evidence>
<reference evidence="8 9" key="2">
    <citation type="journal article" date="2012" name="Int. J. Syst. Evol. Microbiol.">
        <title>Magnetococcus marinus gen. nov., sp. nov., a marine, magnetotactic bacterium that represents a novel lineage (Magnetococcaceae fam. nov.; Magnetococcales ord. nov.) at the base of the Alphaproteobacteria.</title>
        <authorList>
            <person name="Bazylinski D.A."/>
            <person name="Williams T.J."/>
            <person name="Lefevre C.T."/>
            <person name="Berg R.J."/>
            <person name="Zhang C.L."/>
            <person name="Bowser S.S."/>
            <person name="Dean A.J."/>
            <person name="Beveridge T.J."/>
        </authorList>
    </citation>
    <scope>NUCLEOTIDE SEQUENCE [LARGE SCALE GENOMIC DNA]</scope>
    <source>
        <strain evidence="9">ATCC BAA-1437 / JCM 17883 / MC-1</strain>
    </source>
</reference>
<dbReference type="GO" id="GO:0004069">
    <property type="term" value="F:L-aspartate:2-oxoglutarate aminotransferase activity"/>
    <property type="evidence" value="ECO:0007669"/>
    <property type="project" value="UniProtKB-EC"/>
</dbReference>
<evidence type="ECO:0000259" key="7">
    <source>
        <dbReference type="Pfam" id="PF00155"/>
    </source>
</evidence>
<dbReference type="SUPFAM" id="SSF53383">
    <property type="entry name" value="PLP-dependent transferases"/>
    <property type="match status" value="1"/>
</dbReference>
<dbReference type="PROSITE" id="PS00105">
    <property type="entry name" value="AA_TRANSFER_CLASS_1"/>
    <property type="match status" value="1"/>
</dbReference>
<dbReference type="AlphaFoldDB" id="A0L5H6"/>
<dbReference type="OrthoDB" id="9763453at2"/>
<dbReference type="RefSeq" id="WP_011712379.1">
    <property type="nucleotide sequence ID" value="NC_008576.1"/>
</dbReference>
<keyword evidence="3 6" id="KW-0032">Aminotransferase</keyword>
<dbReference type="HOGENOM" id="CLU_017584_4_3_5"/>
<gene>
    <name evidence="8" type="ordered locus">Mmc1_0698</name>
</gene>
<proteinExistence type="inferred from homology"/>
<protein>
    <recommendedName>
        <fullName evidence="6">Aminotransferase</fullName>
        <ecNumber evidence="6">2.6.1.-</ecNumber>
    </recommendedName>
</protein>
<evidence type="ECO:0000256" key="6">
    <source>
        <dbReference type="RuleBase" id="RU000481"/>
    </source>
</evidence>
<name>A0L5H6_MAGMM</name>
<comment type="similarity">
    <text evidence="2 6">Belongs to the class-I pyridoxal-phosphate-dependent aminotransferase family.</text>
</comment>
<dbReference type="InterPro" id="IPR004838">
    <property type="entry name" value="NHTrfase_class1_PyrdxlP-BS"/>
</dbReference>
<evidence type="ECO:0000313" key="9">
    <source>
        <dbReference type="Proteomes" id="UP000002586"/>
    </source>
</evidence>
<dbReference type="STRING" id="156889.Mmc1_0698"/>
<dbReference type="Gene3D" id="3.90.1150.10">
    <property type="entry name" value="Aspartate Aminotransferase, domain 1"/>
    <property type="match status" value="1"/>
</dbReference>
<dbReference type="GO" id="GO:0030170">
    <property type="term" value="F:pyridoxal phosphate binding"/>
    <property type="evidence" value="ECO:0007669"/>
    <property type="project" value="InterPro"/>
</dbReference>
<accession>A0L5H6</accession>
<organism evidence="8 9">
    <name type="scientific">Magnetococcus marinus (strain ATCC BAA-1437 / JCM 17883 / MC-1)</name>
    <dbReference type="NCBI Taxonomy" id="156889"/>
    <lineage>
        <taxon>Bacteria</taxon>
        <taxon>Pseudomonadati</taxon>
        <taxon>Pseudomonadota</taxon>
        <taxon>Magnetococcia</taxon>
        <taxon>Magnetococcales</taxon>
        <taxon>Magnetococcaceae</taxon>
        <taxon>Magnetococcus</taxon>
    </lineage>
</organism>
<reference evidence="9" key="1">
    <citation type="journal article" date="2009" name="Appl. Environ. Microbiol.">
        <title>Complete genome sequence of the chemolithoautotrophic marine magnetotactic coccus strain MC-1.</title>
        <authorList>
            <person name="Schubbe S."/>
            <person name="Williams T.J."/>
            <person name="Xie G."/>
            <person name="Kiss H.E."/>
            <person name="Brettin T.S."/>
            <person name="Martinez D."/>
            <person name="Ross C.A."/>
            <person name="Schuler D."/>
            <person name="Cox B.L."/>
            <person name="Nealson K.H."/>
            <person name="Bazylinski D.A."/>
        </authorList>
    </citation>
    <scope>NUCLEOTIDE SEQUENCE [LARGE SCALE GENOMIC DNA]</scope>
    <source>
        <strain evidence="9">ATCC BAA-1437 / JCM 17883 / MC-1</strain>
    </source>
</reference>
<evidence type="ECO:0000313" key="8">
    <source>
        <dbReference type="EMBL" id="ABK43219.1"/>
    </source>
</evidence>
<keyword evidence="4 6" id="KW-0808">Transferase</keyword>
<keyword evidence="5" id="KW-0663">Pyridoxal phosphate</keyword>
<keyword evidence="9" id="KW-1185">Reference proteome</keyword>
<dbReference type="Gene3D" id="3.40.640.10">
    <property type="entry name" value="Type I PLP-dependent aspartate aminotransferase-like (Major domain)"/>
    <property type="match status" value="1"/>
</dbReference>
<evidence type="ECO:0000256" key="1">
    <source>
        <dbReference type="ARBA" id="ARBA00001933"/>
    </source>
</evidence>
<dbReference type="InterPro" id="IPR015422">
    <property type="entry name" value="PyrdxlP-dep_Trfase_small"/>
</dbReference>
<comment type="cofactor">
    <cofactor evidence="1 6">
        <name>pyridoxal 5'-phosphate</name>
        <dbReference type="ChEBI" id="CHEBI:597326"/>
    </cofactor>
</comment>
<evidence type="ECO:0000256" key="2">
    <source>
        <dbReference type="ARBA" id="ARBA00007441"/>
    </source>
</evidence>
<dbReference type="GO" id="GO:0006520">
    <property type="term" value="P:amino acid metabolic process"/>
    <property type="evidence" value="ECO:0007669"/>
    <property type="project" value="InterPro"/>
</dbReference>
<dbReference type="FunFam" id="3.40.640.10:FF:000033">
    <property type="entry name" value="Aspartate aminotransferase"/>
    <property type="match status" value="1"/>
</dbReference>
<dbReference type="KEGG" id="mgm:Mmc1_0698"/>
<dbReference type="InterPro" id="IPR015424">
    <property type="entry name" value="PyrdxlP-dep_Trfase"/>
</dbReference>
<dbReference type="PANTHER" id="PTHR46383:SF1">
    <property type="entry name" value="ASPARTATE AMINOTRANSFERASE"/>
    <property type="match status" value="1"/>
</dbReference>